<evidence type="ECO:0000256" key="1">
    <source>
        <dbReference type="SAM" id="Phobius"/>
    </source>
</evidence>
<feature type="transmembrane region" description="Helical" evidence="1">
    <location>
        <begin position="252"/>
        <end position="269"/>
    </location>
</feature>
<dbReference type="KEGG" id="mfy:HH212_10505"/>
<sequence>MPELVETHVPAHHHASDCPNCGAVLSGKFCHGCGQPGELHPPSAGEFLHEFIGHYVALESKLWRTLRLLVLKPGALTREYLAGRRVRYIEPLRVYLTLSLIFFALFKFMGEDHEIAGIKFHSVDVVKIDSDKEARSSAKDVPARLREDMRAELARDQDLKALHDRHPGLSGLGDKLDARFSGSDEHKLKAAFFAYAPYAVFALMPVFALYLNLLYLGARRRYGEHLLFALHANAFAYLMLSVLLLVPSFVPWLGTLLAMWLAFYLPLAMRRVYGGTRLATFARWFVLMALHLASVLAVIVAVFYVAAGH</sequence>
<feature type="transmembrane region" description="Helical" evidence="1">
    <location>
        <begin position="281"/>
        <end position="307"/>
    </location>
</feature>
<reference evidence="2 3" key="1">
    <citation type="submission" date="2020-04" db="EMBL/GenBank/DDBJ databases">
        <title>Genome sequencing of novel species.</title>
        <authorList>
            <person name="Heo J."/>
            <person name="Kim S.-J."/>
            <person name="Kim J.-S."/>
            <person name="Hong S.-B."/>
            <person name="Kwon S.-W."/>
        </authorList>
    </citation>
    <scope>NUCLEOTIDE SEQUENCE [LARGE SCALE GENOMIC DNA]</scope>
    <source>
        <strain evidence="2 3">GN2-R2</strain>
    </source>
</reference>
<gene>
    <name evidence="2" type="ORF">HH212_10505</name>
</gene>
<name>A0A7Z2ZTV3_9BURK</name>
<evidence type="ECO:0000313" key="2">
    <source>
        <dbReference type="EMBL" id="QJE00402.1"/>
    </source>
</evidence>
<keyword evidence="1" id="KW-0812">Transmembrane</keyword>
<accession>A0A7Z2ZTV3</accession>
<keyword evidence="3" id="KW-1185">Reference proteome</keyword>
<keyword evidence="1" id="KW-1133">Transmembrane helix</keyword>
<evidence type="ECO:0000313" key="3">
    <source>
        <dbReference type="Proteomes" id="UP000502415"/>
    </source>
</evidence>
<organism evidence="2 3">
    <name type="scientific">Massilia forsythiae</name>
    <dbReference type="NCBI Taxonomy" id="2728020"/>
    <lineage>
        <taxon>Bacteria</taxon>
        <taxon>Pseudomonadati</taxon>
        <taxon>Pseudomonadota</taxon>
        <taxon>Betaproteobacteria</taxon>
        <taxon>Burkholderiales</taxon>
        <taxon>Oxalobacteraceae</taxon>
        <taxon>Telluria group</taxon>
        <taxon>Massilia</taxon>
    </lineage>
</organism>
<proteinExistence type="predicted"/>
<dbReference type="Pfam" id="PF12412">
    <property type="entry name" value="DUF3667"/>
    <property type="match status" value="1"/>
</dbReference>
<dbReference type="EMBL" id="CP051685">
    <property type="protein sequence ID" value="QJE00402.1"/>
    <property type="molecule type" value="Genomic_DNA"/>
</dbReference>
<feature type="transmembrane region" description="Helical" evidence="1">
    <location>
        <begin position="192"/>
        <end position="214"/>
    </location>
</feature>
<dbReference type="AlphaFoldDB" id="A0A7Z2ZTV3"/>
<keyword evidence="1" id="KW-0472">Membrane</keyword>
<dbReference type="RefSeq" id="WP_170202434.1">
    <property type="nucleotide sequence ID" value="NZ_CP051685.1"/>
</dbReference>
<protein>
    <submittedName>
        <fullName evidence="2">DUF3667 domain-containing protein</fullName>
    </submittedName>
</protein>
<feature type="transmembrane region" description="Helical" evidence="1">
    <location>
        <begin position="226"/>
        <end position="246"/>
    </location>
</feature>
<dbReference type="InterPro" id="IPR022134">
    <property type="entry name" value="DUF3667"/>
</dbReference>
<dbReference type="Proteomes" id="UP000502415">
    <property type="component" value="Chromosome"/>
</dbReference>